<keyword evidence="9" id="KW-0975">Bacterial flagellum</keyword>
<dbReference type="EMBL" id="DRWR01000143">
    <property type="protein sequence ID" value="HHQ16954.1"/>
    <property type="molecule type" value="Genomic_DNA"/>
</dbReference>
<organism evidence="13">
    <name type="scientific">Thermodesulfobacterium geofontis</name>
    <dbReference type="NCBI Taxonomy" id="1295609"/>
    <lineage>
        <taxon>Bacteria</taxon>
        <taxon>Pseudomonadati</taxon>
        <taxon>Thermodesulfobacteriota</taxon>
        <taxon>Thermodesulfobacteria</taxon>
        <taxon>Thermodesulfobacteriales</taxon>
        <taxon>Thermodesulfobacteriaceae</taxon>
        <taxon>Thermodesulfobacterium</taxon>
    </lineage>
</organism>
<evidence type="ECO:0000256" key="5">
    <source>
        <dbReference type="ARBA" id="ARBA00022475"/>
    </source>
</evidence>
<comment type="subcellular location">
    <subcellularLocation>
        <location evidence="1">Bacterial flagellum basal body</location>
    </subcellularLocation>
    <subcellularLocation>
        <location evidence="2">Cell membrane</location>
        <topology evidence="2">Peripheral membrane protein</topology>
    </subcellularLocation>
</comment>
<dbReference type="InterPro" id="IPR001543">
    <property type="entry name" value="FliN-like_C"/>
</dbReference>
<protein>
    <recommendedName>
        <fullName evidence="4 11">Flagellar motor switch protein FliM</fullName>
    </recommendedName>
</protein>
<keyword evidence="5" id="KW-1003">Cell membrane</keyword>
<feature type="domain" description="Flagellar motor switch protein FliN-like C-terminal" evidence="12">
    <location>
        <begin position="253"/>
        <end position="321"/>
    </location>
</feature>
<gene>
    <name evidence="13" type="primary">fliM</name>
    <name evidence="13" type="ORF">ENM15_09125</name>
</gene>
<dbReference type="GO" id="GO:0005886">
    <property type="term" value="C:plasma membrane"/>
    <property type="evidence" value="ECO:0007669"/>
    <property type="project" value="UniProtKB-SubCell"/>
</dbReference>
<dbReference type="Pfam" id="PF02154">
    <property type="entry name" value="FliM"/>
    <property type="match status" value="1"/>
</dbReference>
<dbReference type="GO" id="GO:0009425">
    <property type="term" value="C:bacterial-type flagellum basal body"/>
    <property type="evidence" value="ECO:0007669"/>
    <property type="project" value="UniProtKB-SubCell"/>
</dbReference>
<evidence type="ECO:0000256" key="7">
    <source>
        <dbReference type="ARBA" id="ARBA00022779"/>
    </source>
</evidence>
<evidence type="ECO:0000256" key="2">
    <source>
        <dbReference type="ARBA" id="ARBA00004202"/>
    </source>
</evidence>
<dbReference type="PRINTS" id="PR00955">
    <property type="entry name" value="FLGMOTORFLIM"/>
</dbReference>
<accession>A0A7V5XI79</accession>
<comment type="caution">
    <text evidence="13">The sequence shown here is derived from an EMBL/GenBank/DDBJ whole genome shotgun (WGS) entry which is preliminary data.</text>
</comment>
<dbReference type="InterPro" id="IPR028976">
    <property type="entry name" value="CheC-like_sf"/>
</dbReference>
<dbReference type="PIRSF" id="PIRSF002888">
    <property type="entry name" value="FliM"/>
    <property type="match status" value="1"/>
</dbReference>
<dbReference type="AlphaFoldDB" id="A0A7V5XI79"/>
<dbReference type="CDD" id="cd17908">
    <property type="entry name" value="FliM"/>
    <property type="match status" value="1"/>
</dbReference>
<dbReference type="NCBIfam" id="TIGR01397">
    <property type="entry name" value="fliM_switch"/>
    <property type="match status" value="1"/>
</dbReference>
<dbReference type="GO" id="GO:0050918">
    <property type="term" value="P:positive chemotaxis"/>
    <property type="evidence" value="ECO:0007669"/>
    <property type="project" value="TreeGrafter"/>
</dbReference>
<comment type="similarity">
    <text evidence="3">Belongs to the FliM family.</text>
</comment>
<dbReference type="PANTHER" id="PTHR30034">
    <property type="entry name" value="FLAGELLAR MOTOR SWITCH PROTEIN FLIM"/>
    <property type="match status" value="1"/>
</dbReference>
<dbReference type="Pfam" id="PF01052">
    <property type="entry name" value="FliMN_C"/>
    <property type="match status" value="1"/>
</dbReference>
<sequence length="334" mass="38483">MEEKILSQEEIDALLAGLAEGKIETEPEKKVDAGEVKPFDFRNYTISARLRIPGLEVISEQLIRSLRMHISTILREAIDIHSLPLYMERFKDFLNRIPVPTSIHIFKLEPLKGQSLLVIDSTLAFLFIERFLGGERKHVKVEGREFTSIEQKLIKKVVNIIFNELEKAWRNIIPVKAKYIRGEVNPQFARVLMPEETVIVTGYNIELEAISGKILFCYSLNTLQPFKEKLYSPYQFEEYVDLTWKKSLERYVLSSEIDLSAILGKTIITLEDLLNLEEGDVIVLDKKIEEPVEIYVEGVPKILGKLGVFKNRMAVQVQKFLTLEEEENIKKEGS</sequence>
<dbReference type="SUPFAM" id="SSF103039">
    <property type="entry name" value="CheC-like"/>
    <property type="match status" value="1"/>
</dbReference>
<evidence type="ECO:0000259" key="12">
    <source>
        <dbReference type="Pfam" id="PF01052"/>
    </source>
</evidence>
<evidence type="ECO:0000313" key="13">
    <source>
        <dbReference type="EMBL" id="HHQ16954.1"/>
    </source>
</evidence>
<evidence type="ECO:0000256" key="4">
    <source>
        <dbReference type="ARBA" id="ARBA00021898"/>
    </source>
</evidence>
<keyword evidence="8" id="KW-0472">Membrane</keyword>
<evidence type="ECO:0000256" key="8">
    <source>
        <dbReference type="ARBA" id="ARBA00023136"/>
    </source>
</evidence>
<dbReference type="GO" id="GO:0003774">
    <property type="term" value="F:cytoskeletal motor activity"/>
    <property type="evidence" value="ECO:0007669"/>
    <property type="project" value="InterPro"/>
</dbReference>
<comment type="function">
    <text evidence="10">FliM is one of three proteins (FliG, FliN, FliM) that forms the rotor-mounted switch complex (C ring), located at the base of the basal body. This complex interacts with the CheY and CheZ chemotaxis proteins, in addition to contacting components of the motor that determine the direction of flagellar rotation.</text>
</comment>
<dbReference type="InterPro" id="IPR036429">
    <property type="entry name" value="SpoA-like_sf"/>
</dbReference>
<keyword evidence="6" id="KW-0145">Chemotaxis</keyword>
<reference evidence="13" key="1">
    <citation type="journal article" date="2020" name="mSystems">
        <title>Genome- and Community-Level Interaction Insights into Carbon Utilization and Element Cycling Functions of Hydrothermarchaeota in Hydrothermal Sediment.</title>
        <authorList>
            <person name="Zhou Z."/>
            <person name="Liu Y."/>
            <person name="Xu W."/>
            <person name="Pan J."/>
            <person name="Luo Z.H."/>
            <person name="Li M."/>
        </authorList>
    </citation>
    <scope>NUCLEOTIDE SEQUENCE [LARGE SCALE GENOMIC DNA]</scope>
    <source>
        <strain evidence="13">SpSt-106</strain>
    </source>
</reference>
<dbReference type="SUPFAM" id="SSF101801">
    <property type="entry name" value="Surface presentation of antigens (SPOA)"/>
    <property type="match status" value="1"/>
</dbReference>
<keyword evidence="13" id="KW-0969">Cilium</keyword>
<dbReference type="Gene3D" id="3.40.1550.10">
    <property type="entry name" value="CheC-like"/>
    <property type="match status" value="1"/>
</dbReference>
<dbReference type="PANTHER" id="PTHR30034:SF6">
    <property type="entry name" value="YOP PROTEINS TRANSLOCATION PROTEIN Q"/>
    <property type="match status" value="1"/>
</dbReference>
<dbReference type="GO" id="GO:0071978">
    <property type="term" value="P:bacterial-type flagellum-dependent swarming motility"/>
    <property type="evidence" value="ECO:0007669"/>
    <property type="project" value="TreeGrafter"/>
</dbReference>
<dbReference type="Gene3D" id="2.30.330.10">
    <property type="entry name" value="SpoA-like"/>
    <property type="match status" value="1"/>
</dbReference>
<evidence type="ECO:0000256" key="10">
    <source>
        <dbReference type="ARBA" id="ARBA00025044"/>
    </source>
</evidence>
<name>A0A7V5XI79_9BACT</name>
<keyword evidence="13" id="KW-0282">Flagellum</keyword>
<evidence type="ECO:0000256" key="6">
    <source>
        <dbReference type="ARBA" id="ARBA00022500"/>
    </source>
</evidence>
<dbReference type="InterPro" id="IPR001689">
    <property type="entry name" value="Flag_FliM"/>
</dbReference>
<keyword evidence="7" id="KW-0283">Flagellar rotation</keyword>
<evidence type="ECO:0000256" key="3">
    <source>
        <dbReference type="ARBA" id="ARBA00011049"/>
    </source>
</evidence>
<proteinExistence type="inferred from homology"/>
<evidence type="ECO:0000256" key="9">
    <source>
        <dbReference type="ARBA" id="ARBA00023143"/>
    </source>
</evidence>
<keyword evidence="13" id="KW-0966">Cell projection</keyword>
<evidence type="ECO:0000256" key="1">
    <source>
        <dbReference type="ARBA" id="ARBA00004117"/>
    </source>
</evidence>
<evidence type="ECO:0000256" key="11">
    <source>
        <dbReference type="NCBIfam" id="TIGR01397"/>
    </source>
</evidence>